<evidence type="ECO:0000256" key="1">
    <source>
        <dbReference type="SAM" id="Phobius"/>
    </source>
</evidence>
<sequence>MEKIQLTQFAALSILFGIMVISELVAKSTGGKVPGAFTISVLLLAGYWTILPTDLMETAGLTPTLFSMVVSMLVTHLGTLIGRQQMISH</sequence>
<name>A0A948T026_9FIRM</name>
<dbReference type="AlphaFoldDB" id="A0A948T026"/>
<organism evidence="2 3">
    <name type="scientific">Candidatus Allofournierella pullistercoris</name>
    <dbReference type="NCBI Taxonomy" id="2838597"/>
    <lineage>
        <taxon>Bacteria</taxon>
        <taxon>Bacillati</taxon>
        <taxon>Bacillota</taxon>
        <taxon>Clostridia</taxon>
        <taxon>Eubacteriales</taxon>
        <taxon>Oscillospiraceae</taxon>
        <taxon>Allofournierella</taxon>
    </lineage>
</organism>
<protein>
    <submittedName>
        <fullName evidence="2">Uncharacterized protein</fullName>
    </submittedName>
</protein>
<dbReference type="EMBL" id="JAHLFP010000005">
    <property type="protein sequence ID" value="MBU3805407.1"/>
    <property type="molecule type" value="Genomic_DNA"/>
</dbReference>
<keyword evidence="1" id="KW-1133">Transmembrane helix</keyword>
<keyword evidence="1" id="KW-0472">Membrane</keyword>
<dbReference type="Proteomes" id="UP000713596">
    <property type="component" value="Unassembled WGS sequence"/>
</dbReference>
<evidence type="ECO:0000313" key="2">
    <source>
        <dbReference type="EMBL" id="MBU3805407.1"/>
    </source>
</evidence>
<evidence type="ECO:0000313" key="3">
    <source>
        <dbReference type="Proteomes" id="UP000713596"/>
    </source>
</evidence>
<reference evidence="2" key="2">
    <citation type="submission" date="2021-04" db="EMBL/GenBank/DDBJ databases">
        <authorList>
            <person name="Gilroy R."/>
        </authorList>
    </citation>
    <scope>NUCLEOTIDE SEQUENCE</scope>
    <source>
        <strain evidence="2">B5_2728</strain>
    </source>
</reference>
<accession>A0A948T026</accession>
<comment type="caution">
    <text evidence="2">The sequence shown here is derived from an EMBL/GenBank/DDBJ whole genome shotgun (WGS) entry which is preliminary data.</text>
</comment>
<feature type="transmembrane region" description="Helical" evidence="1">
    <location>
        <begin position="63"/>
        <end position="82"/>
    </location>
</feature>
<feature type="transmembrane region" description="Helical" evidence="1">
    <location>
        <begin position="6"/>
        <end position="26"/>
    </location>
</feature>
<keyword evidence="1" id="KW-0812">Transmembrane</keyword>
<gene>
    <name evidence="2" type="ORF">H9882_00680</name>
</gene>
<feature type="transmembrane region" description="Helical" evidence="1">
    <location>
        <begin position="33"/>
        <end position="51"/>
    </location>
</feature>
<proteinExistence type="predicted"/>
<reference evidence="2" key="1">
    <citation type="journal article" date="2021" name="PeerJ">
        <title>Extensive microbial diversity within the chicken gut microbiome revealed by metagenomics and culture.</title>
        <authorList>
            <person name="Gilroy R."/>
            <person name="Ravi A."/>
            <person name="Getino M."/>
            <person name="Pursley I."/>
            <person name="Horton D.L."/>
            <person name="Alikhan N.F."/>
            <person name="Baker D."/>
            <person name="Gharbi K."/>
            <person name="Hall N."/>
            <person name="Watson M."/>
            <person name="Adriaenssens E.M."/>
            <person name="Foster-Nyarko E."/>
            <person name="Jarju S."/>
            <person name="Secka A."/>
            <person name="Antonio M."/>
            <person name="Oren A."/>
            <person name="Chaudhuri R.R."/>
            <person name="La Ragione R."/>
            <person name="Hildebrand F."/>
            <person name="Pallen M.J."/>
        </authorList>
    </citation>
    <scope>NUCLEOTIDE SEQUENCE</scope>
    <source>
        <strain evidence="2">B5_2728</strain>
    </source>
</reference>